<keyword evidence="2" id="KW-1185">Reference proteome</keyword>
<dbReference type="STRING" id="10228.B3RKT8"/>
<dbReference type="EMBL" id="DS985241">
    <property type="protein sequence ID" value="EDV28641.1"/>
    <property type="molecule type" value="Genomic_DNA"/>
</dbReference>
<evidence type="ECO:0000313" key="1">
    <source>
        <dbReference type="EMBL" id="EDV28641.1"/>
    </source>
</evidence>
<dbReference type="InParanoid" id="B3RKT8"/>
<dbReference type="GO" id="GO:0050482">
    <property type="term" value="P:arachidonate secretion"/>
    <property type="evidence" value="ECO:0007669"/>
    <property type="project" value="InterPro"/>
</dbReference>
<dbReference type="PANTHER" id="PTHR12824:SF8">
    <property type="entry name" value="GXIVSPLA2, ISOFORM A"/>
    <property type="match status" value="1"/>
</dbReference>
<dbReference type="SUPFAM" id="SSF48619">
    <property type="entry name" value="Phospholipase A2, PLA2"/>
    <property type="match status" value="1"/>
</dbReference>
<dbReference type="OMA" id="CAPFIEA"/>
<evidence type="ECO:0008006" key="3">
    <source>
        <dbReference type="Google" id="ProtNLM"/>
    </source>
</evidence>
<dbReference type="OrthoDB" id="3935740at2759"/>
<protein>
    <recommendedName>
        <fullName evidence="3">Phospholipase A2 domain-containing protein</fullName>
    </recommendedName>
</protein>
<dbReference type="RefSeq" id="XP_002107843.1">
    <property type="nucleotide sequence ID" value="XM_002107807.1"/>
</dbReference>
<dbReference type="Proteomes" id="UP000009022">
    <property type="component" value="Unassembled WGS sequence"/>
</dbReference>
<dbReference type="FunCoup" id="B3RKT8">
    <property type="interactions" value="389"/>
</dbReference>
<dbReference type="PhylomeDB" id="B3RKT8"/>
<dbReference type="HOGENOM" id="CLU_093969_0_0_1"/>
<dbReference type="GO" id="GO:0004623">
    <property type="term" value="F:phospholipase A2 activity"/>
    <property type="evidence" value="ECO:0007669"/>
    <property type="project" value="InterPro"/>
</dbReference>
<name>B3RKT8_TRIAD</name>
<dbReference type="eggNOG" id="ENOG502QU22">
    <property type="taxonomic scope" value="Eukaryota"/>
</dbReference>
<accession>B3RKT8</accession>
<dbReference type="CTD" id="6749058"/>
<dbReference type="GeneID" id="6749058"/>
<dbReference type="GO" id="GO:0016042">
    <property type="term" value="P:lipid catabolic process"/>
    <property type="evidence" value="ECO:0007669"/>
    <property type="project" value="InterPro"/>
</dbReference>
<dbReference type="GO" id="GO:0006644">
    <property type="term" value="P:phospholipid metabolic process"/>
    <property type="evidence" value="ECO:0007669"/>
    <property type="project" value="InterPro"/>
</dbReference>
<dbReference type="InterPro" id="IPR010711">
    <property type="entry name" value="PLA2G12"/>
</dbReference>
<dbReference type="KEGG" id="tad:TRIADDRAFT_51761"/>
<dbReference type="GO" id="GO:0005509">
    <property type="term" value="F:calcium ion binding"/>
    <property type="evidence" value="ECO:0007669"/>
    <property type="project" value="InterPro"/>
</dbReference>
<dbReference type="PANTHER" id="PTHR12824">
    <property type="entry name" value="GROUP XII SECRETORY PHOSPHOLIPASE A2 FAMILY MEMBER"/>
    <property type="match status" value="1"/>
</dbReference>
<dbReference type="InterPro" id="IPR036444">
    <property type="entry name" value="PLipase_A2_dom_sf"/>
</dbReference>
<organism evidence="1 2">
    <name type="scientific">Trichoplax adhaerens</name>
    <name type="common">Trichoplax reptans</name>
    <dbReference type="NCBI Taxonomy" id="10228"/>
    <lineage>
        <taxon>Eukaryota</taxon>
        <taxon>Metazoa</taxon>
        <taxon>Placozoa</taxon>
        <taxon>Uniplacotomia</taxon>
        <taxon>Trichoplacea</taxon>
        <taxon>Trichoplacidae</taxon>
        <taxon>Trichoplax</taxon>
    </lineage>
</organism>
<dbReference type="GO" id="GO:0005576">
    <property type="term" value="C:extracellular region"/>
    <property type="evidence" value="ECO:0007669"/>
    <property type="project" value="InterPro"/>
</dbReference>
<gene>
    <name evidence="1" type="ORF">TRIADDRAFT_51761</name>
</gene>
<sequence>MVLYSMEKYQHSIVLVAICLLCHDTILMVNSFNLTRIGETIGQLADQWANIGKVVDQVLPCQFTCPHGQKLVRRDGARPMPNGCGTDKFPVDISFIPGATSCCDRHDICYSSCGVKKRKCDDEFFNCLSKICDINYKHEKEAPMKSHCKQFSQIIHSTTLSLGCAPFIEAQKQACHCIAINRNQDEL</sequence>
<dbReference type="Gene3D" id="1.20.90.10">
    <property type="entry name" value="Phospholipase A2 domain"/>
    <property type="match status" value="1"/>
</dbReference>
<proteinExistence type="predicted"/>
<dbReference type="AlphaFoldDB" id="B3RKT8"/>
<evidence type="ECO:0000313" key="2">
    <source>
        <dbReference type="Proteomes" id="UP000009022"/>
    </source>
</evidence>
<dbReference type="Pfam" id="PF06951">
    <property type="entry name" value="PLA2G12"/>
    <property type="match status" value="1"/>
</dbReference>
<reference evidence="1 2" key="1">
    <citation type="journal article" date="2008" name="Nature">
        <title>The Trichoplax genome and the nature of placozoans.</title>
        <authorList>
            <person name="Srivastava M."/>
            <person name="Begovic E."/>
            <person name="Chapman J."/>
            <person name="Putnam N.H."/>
            <person name="Hellsten U."/>
            <person name="Kawashima T."/>
            <person name="Kuo A."/>
            <person name="Mitros T."/>
            <person name="Salamov A."/>
            <person name="Carpenter M.L."/>
            <person name="Signorovitch A.Y."/>
            <person name="Moreno M.A."/>
            <person name="Kamm K."/>
            <person name="Grimwood J."/>
            <person name="Schmutz J."/>
            <person name="Shapiro H."/>
            <person name="Grigoriev I.V."/>
            <person name="Buss L.W."/>
            <person name="Schierwater B."/>
            <person name="Dellaporta S.L."/>
            <person name="Rokhsar D.S."/>
        </authorList>
    </citation>
    <scope>NUCLEOTIDE SEQUENCE [LARGE SCALE GENOMIC DNA]</scope>
    <source>
        <strain evidence="1 2">Grell-BS-1999</strain>
    </source>
</reference>